<evidence type="ECO:0000259" key="1">
    <source>
        <dbReference type="Pfam" id="PF20670"/>
    </source>
</evidence>
<feature type="domain" description="DUF6816" evidence="1">
    <location>
        <begin position="19"/>
        <end position="217"/>
    </location>
</feature>
<dbReference type="EMBL" id="JALJOQ010000117">
    <property type="protein sequence ID" value="KAK9796302.1"/>
    <property type="molecule type" value="Genomic_DNA"/>
</dbReference>
<evidence type="ECO:0000313" key="3">
    <source>
        <dbReference type="Proteomes" id="UP001465755"/>
    </source>
</evidence>
<proteinExistence type="predicted"/>
<gene>
    <name evidence="2" type="ORF">WJX73_009432</name>
</gene>
<accession>A0AAW1NVJ8</accession>
<dbReference type="AlphaFoldDB" id="A0AAW1NVJ8"/>
<comment type="caution">
    <text evidence="2">The sequence shown here is derived from an EMBL/GenBank/DDBJ whole genome shotgun (WGS) entry which is preliminary data.</text>
</comment>
<organism evidence="2 3">
    <name type="scientific">Symbiochloris irregularis</name>
    <dbReference type="NCBI Taxonomy" id="706552"/>
    <lineage>
        <taxon>Eukaryota</taxon>
        <taxon>Viridiplantae</taxon>
        <taxon>Chlorophyta</taxon>
        <taxon>core chlorophytes</taxon>
        <taxon>Trebouxiophyceae</taxon>
        <taxon>Trebouxiales</taxon>
        <taxon>Trebouxiaceae</taxon>
        <taxon>Symbiochloris</taxon>
    </lineage>
</organism>
<dbReference type="Proteomes" id="UP001465755">
    <property type="component" value="Unassembled WGS sequence"/>
</dbReference>
<dbReference type="Pfam" id="PF20670">
    <property type="entry name" value="DUF6816"/>
    <property type="match status" value="1"/>
</dbReference>
<keyword evidence="3" id="KW-1185">Reference proteome</keyword>
<reference evidence="2 3" key="1">
    <citation type="journal article" date="2024" name="Nat. Commun.">
        <title>Phylogenomics reveals the evolutionary origins of lichenization in chlorophyte algae.</title>
        <authorList>
            <person name="Puginier C."/>
            <person name="Libourel C."/>
            <person name="Otte J."/>
            <person name="Skaloud P."/>
            <person name="Haon M."/>
            <person name="Grisel S."/>
            <person name="Petersen M."/>
            <person name="Berrin J.G."/>
            <person name="Delaux P.M."/>
            <person name="Dal Grande F."/>
            <person name="Keller J."/>
        </authorList>
    </citation>
    <scope>NUCLEOTIDE SEQUENCE [LARGE SCALE GENOMIC DNA]</scope>
    <source>
        <strain evidence="2 3">SAG 2036</strain>
    </source>
</reference>
<protein>
    <recommendedName>
        <fullName evidence="1">DUF6816 domain-containing protein</fullName>
    </recommendedName>
</protein>
<name>A0AAW1NVJ8_9CHLO</name>
<sequence>MLLQPKPSLVGFRDRCSRWIVDATLTNVKMPLGEKFVPDLQSVSRAVRDDLEKPVEYEVSFIRNQQGLVITDRRFNTASLMALYLGKDAISVNRVDWNPNDPNLLNIRLPGGTDVRTRVTRRSQDNRAGEERLDTSEFFEQVFDLPDRVEPKVKASQCFTKYKWRTTEEAAIDNGPEIVATQVVSDYLTPYDGEMLMMQAKDRPVVVFTYRMTFRRPSLDPGPQQA</sequence>
<evidence type="ECO:0000313" key="2">
    <source>
        <dbReference type="EMBL" id="KAK9796302.1"/>
    </source>
</evidence>
<dbReference type="InterPro" id="IPR049213">
    <property type="entry name" value="DUF6816"/>
</dbReference>